<comment type="caution">
    <text evidence="4">The sequence shown here is derived from an EMBL/GenBank/DDBJ whole genome shotgun (WGS) entry which is preliminary data.</text>
</comment>
<feature type="domain" description="X8" evidence="3">
    <location>
        <begin position="33"/>
        <end position="113"/>
    </location>
</feature>
<keyword evidence="5" id="KW-1185">Reference proteome</keyword>
<dbReference type="PANTHER" id="PTHR31044">
    <property type="entry name" value="BETA-1,3 GLUCANASE"/>
    <property type="match status" value="1"/>
</dbReference>
<dbReference type="Proteomes" id="UP000231279">
    <property type="component" value="Unassembled WGS sequence"/>
</dbReference>
<protein>
    <recommendedName>
        <fullName evidence="3">X8 domain-containing protein</fullName>
    </recommendedName>
</protein>
<name>A0A2G9I7M9_9LAMI</name>
<evidence type="ECO:0000256" key="2">
    <source>
        <dbReference type="SAM" id="SignalP"/>
    </source>
</evidence>
<evidence type="ECO:0000313" key="5">
    <source>
        <dbReference type="Proteomes" id="UP000231279"/>
    </source>
</evidence>
<accession>A0A2G9I7M9</accession>
<sequence length="114" mass="12648">MMTNTLSLCLLSLFLGIVVSNCNGNPRILGEKHWCIAKPNAPLDKFEGFIYYACSRPHVDCKPIFPGGPCFEPNTGRGHGSFLLNQIYRVYGVCEPNFGTTVIDDPSYGNCHYI</sequence>
<dbReference type="OrthoDB" id="417697at2759"/>
<feature type="chain" id="PRO_5013943503" description="X8 domain-containing protein" evidence="2">
    <location>
        <begin position="25"/>
        <end position="114"/>
    </location>
</feature>
<dbReference type="PANTHER" id="PTHR31044:SF147">
    <property type="entry name" value="CARBOHYDRATE-BINDING X8 DOMAIN PROTEIN"/>
    <property type="match status" value="1"/>
</dbReference>
<evidence type="ECO:0000259" key="3">
    <source>
        <dbReference type="SMART" id="SM00768"/>
    </source>
</evidence>
<keyword evidence="1 2" id="KW-0732">Signal</keyword>
<feature type="signal peptide" evidence="2">
    <location>
        <begin position="1"/>
        <end position="24"/>
    </location>
</feature>
<dbReference type="Pfam" id="PF07983">
    <property type="entry name" value="X8"/>
    <property type="match status" value="1"/>
</dbReference>
<dbReference type="InterPro" id="IPR044788">
    <property type="entry name" value="X8_dom_prot"/>
</dbReference>
<dbReference type="InterPro" id="IPR012946">
    <property type="entry name" value="X8"/>
</dbReference>
<organism evidence="4 5">
    <name type="scientific">Handroanthus impetiginosus</name>
    <dbReference type="NCBI Taxonomy" id="429701"/>
    <lineage>
        <taxon>Eukaryota</taxon>
        <taxon>Viridiplantae</taxon>
        <taxon>Streptophyta</taxon>
        <taxon>Embryophyta</taxon>
        <taxon>Tracheophyta</taxon>
        <taxon>Spermatophyta</taxon>
        <taxon>Magnoliopsida</taxon>
        <taxon>eudicotyledons</taxon>
        <taxon>Gunneridae</taxon>
        <taxon>Pentapetalae</taxon>
        <taxon>asterids</taxon>
        <taxon>lamiids</taxon>
        <taxon>Lamiales</taxon>
        <taxon>Bignoniaceae</taxon>
        <taxon>Crescentiina</taxon>
        <taxon>Tabebuia alliance</taxon>
        <taxon>Handroanthus</taxon>
    </lineage>
</organism>
<dbReference type="AlphaFoldDB" id="A0A2G9I7M9"/>
<dbReference type="STRING" id="429701.A0A2G9I7M9"/>
<dbReference type="GO" id="GO:0009506">
    <property type="term" value="C:plasmodesma"/>
    <property type="evidence" value="ECO:0007669"/>
    <property type="project" value="UniProtKB-ARBA"/>
</dbReference>
<reference evidence="5" key="1">
    <citation type="journal article" date="2018" name="Gigascience">
        <title>Genome assembly of the Pink Ipe (Handroanthus impetiginosus, Bignoniaceae), a highly valued, ecologically keystone Neotropical timber forest tree.</title>
        <authorList>
            <person name="Silva-Junior O.B."/>
            <person name="Grattapaglia D."/>
            <person name="Novaes E."/>
            <person name="Collevatti R.G."/>
        </authorList>
    </citation>
    <scope>NUCLEOTIDE SEQUENCE [LARGE SCALE GENOMIC DNA]</scope>
    <source>
        <strain evidence="5">cv. UFG-1</strain>
    </source>
</reference>
<evidence type="ECO:0000256" key="1">
    <source>
        <dbReference type="ARBA" id="ARBA00022729"/>
    </source>
</evidence>
<proteinExistence type="predicted"/>
<evidence type="ECO:0000313" key="4">
    <source>
        <dbReference type="EMBL" id="PIN25758.1"/>
    </source>
</evidence>
<gene>
    <name evidence="4" type="ORF">CDL12_01490</name>
</gene>
<dbReference type="EMBL" id="NKXS01000184">
    <property type="protein sequence ID" value="PIN25758.1"/>
    <property type="molecule type" value="Genomic_DNA"/>
</dbReference>
<dbReference type="SMART" id="SM00768">
    <property type="entry name" value="X8"/>
    <property type="match status" value="1"/>
</dbReference>